<dbReference type="GO" id="GO:0019277">
    <property type="term" value="P:UDP-N-acetylgalactosamine biosynthetic process"/>
    <property type="evidence" value="ECO:0007669"/>
    <property type="project" value="InterPro"/>
</dbReference>
<dbReference type="Gene3D" id="3.65.10.10">
    <property type="entry name" value="Enolpyruvate transferase domain"/>
    <property type="match status" value="2"/>
</dbReference>
<dbReference type="STRING" id="1802617.A2886_00595"/>
<keyword evidence="7" id="KW-0573">Peptidoglycan synthesis</keyword>
<evidence type="ECO:0000256" key="2">
    <source>
        <dbReference type="ARBA" id="ARBA00004752"/>
    </source>
</evidence>
<comment type="pathway">
    <text evidence="2">Cell wall biogenesis; peptidoglycan biosynthesis.</text>
</comment>
<proteinExistence type="inferred from homology"/>
<dbReference type="GO" id="GO:0008360">
    <property type="term" value="P:regulation of cell shape"/>
    <property type="evidence" value="ECO:0007669"/>
    <property type="project" value="UniProtKB-KW"/>
</dbReference>
<evidence type="ECO:0000256" key="9">
    <source>
        <dbReference type="ARBA" id="ARBA00023316"/>
    </source>
</evidence>
<dbReference type="InterPro" id="IPR050068">
    <property type="entry name" value="MurA_subfamily"/>
</dbReference>
<evidence type="ECO:0000256" key="8">
    <source>
        <dbReference type="ARBA" id="ARBA00023306"/>
    </source>
</evidence>
<evidence type="ECO:0000256" key="13">
    <source>
        <dbReference type="ARBA" id="ARBA00047527"/>
    </source>
</evidence>
<dbReference type="GO" id="GO:0071555">
    <property type="term" value="P:cell wall organization"/>
    <property type="evidence" value="ECO:0007669"/>
    <property type="project" value="UniProtKB-KW"/>
</dbReference>
<evidence type="ECO:0000256" key="7">
    <source>
        <dbReference type="ARBA" id="ARBA00022984"/>
    </source>
</evidence>
<keyword evidence="9" id="KW-0961">Cell wall biogenesis/degradation</keyword>
<dbReference type="Pfam" id="PF00275">
    <property type="entry name" value="EPSP_synthase"/>
    <property type="match status" value="1"/>
</dbReference>
<dbReference type="CDD" id="cd01555">
    <property type="entry name" value="UdpNAET"/>
    <property type="match status" value="1"/>
</dbReference>
<sequence>MSNVLVEGGNPLVGTVRTSGSKNSILKLIPAALLCNEDVVFDNVPRIENLDADLEIVKLLGGKVEWLGTNKLLINGSGVNTFEIPYELGSKNRTAPLYAAPLVFRFGKAVVPFPGGCKIGPRPINRWVGVWEALGISVKNDEKFIYLDAQTLSGSNINFQRNTHMGTDMAILFSAFANGETIINNAAQEPEVDDLIEFINLLGGKVERLESTRIKVTGSKQFNGASFTVQPDRNEVVTYAVAALVTNGNMTIKGVNRAHLLSFVNVLTKMEAKFEINDDEMRIWRSGEDLLPVDITTAPAPGFMTDWQPLITLLLTQVSGESTVHDTIYWDRFGYTVDLNRMGAKINLTTPQESGLEVQVNDDTYDLEKLGEPKSVAKITGKTPLHGTKLYVPDLRAGATLVIAALAAEGKSEIVGFENVTRGYEDFISKLASLGANISAVE</sequence>
<evidence type="ECO:0000256" key="14">
    <source>
        <dbReference type="NCBIfam" id="TIGR01072"/>
    </source>
</evidence>
<keyword evidence="8" id="KW-0131">Cell cycle</keyword>
<evidence type="ECO:0000313" key="17">
    <source>
        <dbReference type="Proteomes" id="UP000176608"/>
    </source>
</evidence>
<evidence type="ECO:0000259" key="15">
    <source>
        <dbReference type="Pfam" id="PF00275"/>
    </source>
</evidence>
<dbReference type="Proteomes" id="UP000176608">
    <property type="component" value="Unassembled WGS sequence"/>
</dbReference>
<gene>
    <name evidence="16" type="ORF">A2886_00595</name>
</gene>
<evidence type="ECO:0000256" key="5">
    <source>
        <dbReference type="ARBA" id="ARBA00022679"/>
    </source>
</evidence>
<comment type="catalytic activity">
    <reaction evidence="13">
        <text>phosphoenolpyruvate + UDP-N-acetyl-alpha-D-glucosamine = UDP-N-acetyl-3-O-(1-carboxyvinyl)-alpha-D-glucosamine + phosphate</text>
        <dbReference type="Rhea" id="RHEA:18681"/>
        <dbReference type="ChEBI" id="CHEBI:43474"/>
        <dbReference type="ChEBI" id="CHEBI:57705"/>
        <dbReference type="ChEBI" id="CHEBI:58702"/>
        <dbReference type="ChEBI" id="CHEBI:68483"/>
        <dbReference type="EC" id="2.5.1.7"/>
    </reaction>
</comment>
<name>A0A1F4UQ76_UNCKA</name>
<evidence type="ECO:0000256" key="3">
    <source>
        <dbReference type="ARBA" id="ARBA00022490"/>
    </source>
</evidence>
<evidence type="ECO:0000256" key="6">
    <source>
        <dbReference type="ARBA" id="ARBA00022960"/>
    </source>
</evidence>
<comment type="caution">
    <text evidence="16">The sequence shown here is derived from an EMBL/GenBank/DDBJ whole genome shotgun (WGS) entry which is preliminary data.</text>
</comment>
<comment type="subcellular location">
    <subcellularLocation>
        <location evidence="1">Cytoplasm</location>
    </subcellularLocation>
</comment>
<comment type="similarity">
    <text evidence="10">Belongs to the EPSP synthase family. MurA subfamily.</text>
</comment>
<dbReference type="InterPro" id="IPR036968">
    <property type="entry name" value="Enolpyruvate_Tfrase_sf"/>
</dbReference>
<dbReference type="AlphaFoldDB" id="A0A1F4UQ76"/>
<keyword evidence="5 16" id="KW-0808">Transferase</keyword>
<keyword evidence="4" id="KW-0132">Cell division</keyword>
<organism evidence="16 17">
    <name type="scientific">candidate division WWE3 bacterium RIFCSPHIGHO2_01_FULL_42_13</name>
    <dbReference type="NCBI Taxonomy" id="1802617"/>
    <lineage>
        <taxon>Bacteria</taxon>
        <taxon>Katanobacteria</taxon>
    </lineage>
</organism>
<dbReference type="InterPro" id="IPR013792">
    <property type="entry name" value="RNA3'P_cycl/enolpyr_Trfase_a/b"/>
</dbReference>
<keyword evidence="6" id="KW-0133">Cell shape</keyword>
<evidence type="ECO:0000313" key="16">
    <source>
        <dbReference type="EMBL" id="OGC47131.1"/>
    </source>
</evidence>
<keyword evidence="3" id="KW-0963">Cytoplasm</keyword>
<dbReference type="NCBIfam" id="TIGR01072">
    <property type="entry name" value="murA"/>
    <property type="match status" value="1"/>
</dbReference>
<dbReference type="SUPFAM" id="SSF55205">
    <property type="entry name" value="EPT/RTPC-like"/>
    <property type="match status" value="1"/>
</dbReference>
<dbReference type="PANTHER" id="PTHR43783">
    <property type="entry name" value="UDP-N-ACETYLGLUCOSAMINE 1-CARBOXYVINYLTRANSFERASE"/>
    <property type="match status" value="1"/>
</dbReference>
<evidence type="ECO:0000256" key="11">
    <source>
        <dbReference type="ARBA" id="ARBA00039108"/>
    </source>
</evidence>
<dbReference type="PANTHER" id="PTHR43783:SF1">
    <property type="entry name" value="UDP-N-ACETYLGLUCOSAMINE 1-CARBOXYVINYLTRANSFERASE"/>
    <property type="match status" value="1"/>
</dbReference>
<dbReference type="GO" id="GO:0009252">
    <property type="term" value="P:peptidoglycan biosynthetic process"/>
    <property type="evidence" value="ECO:0007669"/>
    <property type="project" value="UniProtKB-UniRule"/>
</dbReference>
<reference evidence="16 17" key="1">
    <citation type="journal article" date="2016" name="Nat. Commun.">
        <title>Thousands of microbial genomes shed light on interconnected biogeochemical processes in an aquifer system.</title>
        <authorList>
            <person name="Anantharaman K."/>
            <person name="Brown C.T."/>
            <person name="Hug L.A."/>
            <person name="Sharon I."/>
            <person name="Castelle C.J."/>
            <person name="Probst A.J."/>
            <person name="Thomas B.C."/>
            <person name="Singh A."/>
            <person name="Wilkins M.J."/>
            <person name="Karaoz U."/>
            <person name="Brodie E.L."/>
            <person name="Williams K.H."/>
            <person name="Hubbard S.S."/>
            <person name="Banfield J.F."/>
        </authorList>
    </citation>
    <scope>NUCLEOTIDE SEQUENCE [LARGE SCALE GENOMIC DNA]</scope>
</reference>
<dbReference type="GO" id="GO:0008760">
    <property type="term" value="F:UDP-N-acetylglucosamine 1-carboxyvinyltransferase activity"/>
    <property type="evidence" value="ECO:0007669"/>
    <property type="project" value="UniProtKB-UniRule"/>
</dbReference>
<dbReference type="EC" id="2.5.1.7" evidence="11 14"/>
<dbReference type="InterPro" id="IPR001986">
    <property type="entry name" value="Enolpyruvate_Tfrase_dom"/>
</dbReference>
<evidence type="ECO:0000256" key="12">
    <source>
        <dbReference type="ARBA" id="ARBA00039754"/>
    </source>
</evidence>
<evidence type="ECO:0000256" key="10">
    <source>
        <dbReference type="ARBA" id="ARBA00038367"/>
    </source>
</evidence>
<feature type="domain" description="Enolpyruvate transferase" evidence="15">
    <location>
        <begin position="6"/>
        <end position="431"/>
    </location>
</feature>
<dbReference type="GO" id="GO:0005737">
    <property type="term" value="C:cytoplasm"/>
    <property type="evidence" value="ECO:0007669"/>
    <property type="project" value="UniProtKB-SubCell"/>
</dbReference>
<dbReference type="EMBL" id="MEVA01000016">
    <property type="protein sequence ID" value="OGC47131.1"/>
    <property type="molecule type" value="Genomic_DNA"/>
</dbReference>
<dbReference type="NCBIfam" id="NF006873">
    <property type="entry name" value="PRK09369.1"/>
    <property type="match status" value="1"/>
</dbReference>
<evidence type="ECO:0000256" key="4">
    <source>
        <dbReference type="ARBA" id="ARBA00022618"/>
    </source>
</evidence>
<accession>A0A1F4UQ76</accession>
<protein>
    <recommendedName>
        <fullName evidence="12 14">UDP-N-acetylglucosamine 1-carboxyvinyltransferase</fullName>
        <ecNumber evidence="11 14">2.5.1.7</ecNumber>
    </recommendedName>
</protein>
<dbReference type="InterPro" id="IPR005750">
    <property type="entry name" value="UDP_GlcNAc_COvinyl_MurA"/>
</dbReference>
<dbReference type="GO" id="GO:0051301">
    <property type="term" value="P:cell division"/>
    <property type="evidence" value="ECO:0007669"/>
    <property type="project" value="UniProtKB-KW"/>
</dbReference>
<evidence type="ECO:0000256" key="1">
    <source>
        <dbReference type="ARBA" id="ARBA00004496"/>
    </source>
</evidence>